<dbReference type="PANTHER" id="PTHR31632">
    <property type="entry name" value="IRON TRANSPORTER FTH1"/>
    <property type="match status" value="1"/>
</dbReference>
<feature type="transmembrane region" description="Helical" evidence="7">
    <location>
        <begin position="6"/>
        <end position="27"/>
    </location>
</feature>
<feature type="transmembrane region" description="Helical" evidence="7">
    <location>
        <begin position="149"/>
        <end position="169"/>
    </location>
</feature>
<sequence length="345" mass="36872">MNVQAFLITFREAFEAILIVGIIVSYLNRIGQSKWVKYVGVGVTLAVLASLGVALLFQNVLDGYATMASKDYMRIGILFVSAGLLTHMILFMSKQNREMRTKLQSKVALILTTGGALNMIAHSFLVTLREGVETVFFFAAISGGDISKALQSWGALAGLLAAAALGLAVFKGSKRIPIGTFFKATSVFLVMIAAGLFVQAVGGLQDAGVVGSVYKTPGGQTAAMYDLTWLLPEHPVDETNYIRDTGEHPVFHGELGVFFRAFLGYSEDPSLEEFALYWLYYVFVFVMIARQRKKASLAEAPAQQAEAAGTDAAASAAAPLPQAPESAEAGGKGEKPARKGKPTAV</sequence>
<comment type="subcellular location">
    <subcellularLocation>
        <location evidence="1">Membrane</location>
        <topology evidence="1">Multi-pass membrane protein</topology>
    </subcellularLocation>
</comment>
<comment type="similarity">
    <text evidence="2">Belongs to the oxidase-dependent Fe transporter (OFeT) (TC 9.A.10.1) family.</text>
</comment>
<evidence type="ECO:0000313" key="9">
    <source>
        <dbReference type="Proteomes" id="UP000670947"/>
    </source>
</evidence>
<feature type="transmembrane region" description="Helical" evidence="7">
    <location>
        <begin position="39"/>
        <end position="60"/>
    </location>
</feature>
<dbReference type="InterPro" id="IPR004923">
    <property type="entry name" value="FTR1/Fip1/EfeU"/>
</dbReference>
<feature type="transmembrane region" description="Helical" evidence="7">
    <location>
        <begin position="274"/>
        <end position="290"/>
    </location>
</feature>
<keyword evidence="3 7" id="KW-0812">Transmembrane</keyword>
<dbReference type="EMBL" id="JAGGDJ010000098">
    <property type="protein sequence ID" value="MBO7749023.1"/>
    <property type="molecule type" value="Genomic_DNA"/>
</dbReference>
<dbReference type="RefSeq" id="WP_208851525.1">
    <property type="nucleotide sequence ID" value="NZ_JAGGDJ010000098.1"/>
</dbReference>
<evidence type="ECO:0000313" key="8">
    <source>
        <dbReference type="EMBL" id="MBO7749023.1"/>
    </source>
</evidence>
<keyword evidence="4 7" id="KW-1133">Transmembrane helix</keyword>
<evidence type="ECO:0000256" key="4">
    <source>
        <dbReference type="ARBA" id="ARBA00022989"/>
    </source>
</evidence>
<evidence type="ECO:0000256" key="6">
    <source>
        <dbReference type="SAM" id="MobiDB-lite"/>
    </source>
</evidence>
<evidence type="ECO:0000256" key="2">
    <source>
        <dbReference type="ARBA" id="ARBA00008333"/>
    </source>
</evidence>
<feature type="compositionally biased region" description="Low complexity" evidence="6">
    <location>
        <begin position="299"/>
        <end position="329"/>
    </location>
</feature>
<feature type="transmembrane region" description="Helical" evidence="7">
    <location>
        <begin position="181"/>
        <end position="202"/>
    </location>
</feature>
<evidence type="ECO:0000256" key="5">
    <source>
        <dbReference type="ARBA" id="ARBA00023136"/>
    </source>
</evidence>
<evidence type="ECO:0000256" key="1">
    <source>
        <dbReference type="ARBA" id="ARBA00004141"/>
    </source>
</evidence>
<dbReference type="PANTHER" id="PTHR31632:SF2">
    <property type="entry name" value="PLASMA MEMBRANE IRON PERMEASE"/>
    <property type="match status" value="1"/>
</dbReference>
<keyword evidence="5 7" id="KW-0472">Membrane</keyword>
<dbReference type="Pfam" id="PF03239">
    <property type="entry name" value="FTR1"/>
    <property type="match status" value="1"/>
</dbReference>
<reference evidence="8 9" key="1">
    <citation type="submission" date="2021-03" db="EMBL/GenBank/DDBJ databases">
        <title>Paenibacillus artemisicola MWE-103 whole genome sequence.</title>
        <authorList>
            <person name="Ham Y.J."/>
        </authorList>
    </citation>
    <scope>NUCLEOTIDE SEQUENCE [LARGE SCALE GENOMIC DNA]</scope>
    <source>
        <strain evidence="8 9">MWE-103</strain>
    </source>
</reference>
<name>A0ABS3WLA3_9BACL</name>
<organism evidence="8 9">
    <name type="scientific">Paenibacillus artemisiicola</name>
    <dbReference type="NCBI Taxonomy" id="1172618"/>
    <lineage>
        <taxon>Bacteria</taxon>
        <taxon>Bacillati</taxon>
        <taxon>Bacillota</taxon>
        <taxon>Bacilli</taxon>
        <taxon>Bacillales</taxon>
        <taxon>Paenibacillaceae</taxon>
        <taxon>Paenibacillus</taxon>
    </lineage>
</organism>
<feature type="transmembrane region" description="Helical" evidence="7">
    <location>
        <begin position="107"/>
        <end position="129"/>
    </location>
</feature>
<evidence type="ECO:0000256" key="3">
    <source>
        <dbReference type="ARBA" id="ARBA00022692"/>
    </source>
</evidence>
<feature type="region of interest" description="Disordered" evidence="6">
    <location>
        <begin position="299"/>
        <end position="345"/>
    </location>
</feature>
<protein>
    <submittedName>
        <fullName evidence="8">FTR1 family protein</fullName>
    </submittedName>
</protein>
<comment type="caution">
    <text evidence="8">The sequence shown here is derived from an EMBL/GenBank/DDBJ whole genome shotgun (WGS) entry which is preliminary data.</text>
</comment>
<proteinExistence type="inferred from homology"/>
<evidence type="ECO:0000256" key="7">
    <source>
        <dbReference type="SAM" id="Phobius"/>
    </source>
</evidence>
<keyword evidence="9" id="KW-1185">Reference proteome</keyword>
<accession>A0ABS3WLA3</accession>
<gene>
    <name evidence="8" type="ORF">I8J29_33165</name>
</gene>
<dbReference type="Proteomes" id="UP000670947">
    <property type="component" value="Unassembled WGS sequence"/>
</dbReference>
<feature type="transmembrane region" description="Helical" evidence="7">
    <location>
        <begin position="72"/>
        <end position="91"/>
    </location>
</feature>